<keyword evidence="1" id="KW-0812">Transmembrane</keyword>
<keyword evidence="1" id="KW-0472">Membrane</keyword>
<name>A0AB33JEV1_9BACT</name>
<gene>
    <name evidence="2" type="ORF">GTC17262_07440</name>
</gene>
<protein>
    <recommendedName>
        <fullName evidence="3">SGNH/GDSL hydrolase family protein</fullName>
    </recommendedName>
</protein>
<dbReference type="InterPro" id="IPR036514">
    <property type="entry name" value="SGNH_hydro_sf"/>
</dbReference>
<evidence type="ECO:0000313" key="2">
    <source>
        <dbReference type="EMBL" id="BFO80553.1"/>
    </source>
</evidence>
<accession>A0AB33JEV1</accession>
<keyword evidence="1" id="KW-1133">Transmembrane helix</keyword>
<evidence type="ECO:0000256" key="1">
    <source>
        <dbReference type="SAM" id="Phobius"/>
    </source>
</evidence>
<proteinExistence type="predicted"/>
<dbReference type="EMBL" id="AP035789">
    <property type="protein sequence ID" value="BFO80553.1"/>
    <property type="molecule type" value="Genomic_DNA"/>
</dbReference>
<sequence>MKGFVYKMVAVLLLIVIIDCFVGFVGKKVVMSMPENNAYVSKTTYAMLKVKAELLVLGASKASHGYNSNILTDSLGLETYNAGSDGCDMMYYDMMLAGILSRCRPKVIILDMASLALDAQIGLDSNRFLYGISPVVDDYFEQNTSYIEHIKLKSSLYRYNGFYVLLASTYMNREITTRGYEPLDGNMNMAEVRINGEFHPNEREVYYFKSFIEKTKKYGIKLYVFISPSFGINPKSNEYVKKLCEGENVFFKDFSQEKIFLKPAFFKDDAHLNSEGADAYTKYIINTIIKNLH</sequence>
<dbReference type="AlphaFoldDB" id="A0AB33JEV1"/>
<feature type="transmembrane region" description="Helical" evidence="1">
    <location>
        <begin position="6"/>
        <end position="26"/>
    </location>
</feature>
<organism evidence="2">
    <name type="scientific">Prevotella sp. GTC17262</name>
    <dbReference type="NCBI Taxonomy" id="3236797"/>
    <lineage>
        <taxon>Bacteria</taxon>
        <taxon>Pseudomonadati</taxon>
        <taxon>Bacteroidota</taxon>
        <taxon>Bacteroidia</taxon>
        <taxon>Bacteroidales</taxon>
        <taxon>Prevotellaceae</taxon>
        <taxon>Prevotella</taxon>
    </lineage>
</organism>
<reference evidence="2" key="1">
    <citation type="submission" date="2024-07" db="EMBL/GenBank/DDBJ databases">
        <title>Complete genome sequence of Prevotella sp. YM-2024 GTC17262.</title>
        <authorList>
            <person name="Hayashi M."/>
            <person name="Muto Y."/>
            <person name="Tanaka K."/>
            <person name="Niwa H."/>
        </authorList>
    </citation>
    <scope>NUCLEOTIDE SEQUENCE</scope>
    <source>
        <strain evidence="2">GTC17262</strain>
    </source>
</reference>
<dbReference type="Gene3D" id="3.40.50.1110">
    <property type="entry name" value="SGNH hydrolase"/>
    <property type="match status" value="1"/>
</dbReference>
<evidence type="ECO:0008006" key="3">
    <source>
        <dbReference type="Google" id="ProtNLM"/>
    </source>
</evidence>
<dbReference type="SUPFAM" id="SSF52266">
    <property type="entry name" value="SGNH hydrolase"/>
    <property type="match status" value="1"/>
</dbReference>
<dbReference type="GO" id="GO:0016788">
    <property type="term" value="F:hydrolase activity, acting on ester bonds"/>
    <property type="evidence" value="ECO:0007669"/>
    <property type="project" value="UniProtKB-ARBA"/>
</dbReference>